<dbReference type="PANTHER" id="PTHR43382">
    <property type="entry name" value="PROLYL-TRNA SYNTHETASE"/>
    <property type="match status" value="1"/>
</dbReference>
<dbReference type="GO" id="GO:0017101">
    <property type="term" value="C:aminoacyl-tRNA synthetase multienzyme complex"/>
    <property type="evidence" value="ECO:0007669"/>
    <property type="project" value="TreeGrafter"/>
</dbReference>
<dbReference type="Pfam" id="PF09180">
    <property type="entry name" value="ProRS-C_1"/>
    <property type="match status" value="1"/>
</dbReference>
<dbReference type="InterPro" id="IPR004154">
    <property type="entry name" value="Anticodon-bd"/>
</dbReference>
<dbReference type="InterPro" id="IPR017449">
    <property type="entry name" value="Pro-tRNA_synth_II"/>
</dbReference>
<dbReference type="SMART" id="SM00946">
    <property type="entry name" value="ProRS-C_1"/>
    <property type="match status" value="1"/>
</dbReference>
<accession>A0A9P8LF87</accession>
<evidence type="ECO:0000313" key="4">
    <source>
        <dbReference type="EMBL" id="KAH0563248.1"/>
    </source>
</evidence>
<dbReference type="GO" id="GO:0006433">
    <property type="term" value="P:prolyl-tRNA aminoacylation"/>
    <property type="evidence" value="ECO:0007669"/>
    <property type="project" value="InterPro"/>
</dbReference>
<dbReference type="InterPro" id="IPR016061">
    <property type="entry name" value="Pro-tRNA_ligase_II_C"/>
</dbReference>
<dbReference type="EMBL" id="JAGHQM010000230">
    <property type="protein sequence ID" value="KAH0563248.1"/>
    <property type="molecule type" value="Genomic_DNA"/>
</dbReference>
<gene>
    <name evidence="4" type="ORF">GP486_002181</name>
</gene>
<evidence type="ECO:0000256" key="1">
    <source>
        <dbReference type="ARBA" id="ARBA00012831"/>
    </source>
</evidence>
<dbReference type="EC" id="6.1.1.15" evidence="1"/>
<dbReference type="SUPFAM" id="SSF64586">
    <property type="entry name" value="C-terminal domain of ProRS"/>
    <property type="match status" value="1"/>
</dbReference>
<keyword evidence="5" id="KW-1185">Reference proteome</keyword>
<feature type="domain" description="Proline-tRNA ligase class II C-terminal" evidence="3">
    <location>
        <begin position="97"/>
        <end position="166"/>
    </location>
</feature>
<dbReference type="Gene3D" id="3.30.110.30">
    <property type="entry name" value="C-terminal domain of ProRS"/>
    <property type="match status" value="1"/>
</dbReference>
<dbReference type="InterPro" id="IPR004499">
    <property type="entry name" value="Pro-tRNA-ligase_IIa_arc-type"/>
</dbReference>
<reference evidence="4" key="1">
    <citation type="submission" date="2021-03" db="EMBL/GenBank/DDBJ databases">
        <title>Comparative genomics and phylogenomic investigation of the class Geoglossomycetes provide insights into ecological specialization and systematics.</title>
        <authorList>
            <person name="Melie T."/>
            <person name="Pirro S."/>
            <person name="Miller A.N."/>
            <person name="Quandt A."/>
        </authorList>
    </citation>
    <scope>NUCLEOTIDE SEQUENCE</scope>
    <source>
        <strain evidence="4">CAQ_001_2017</strain>
    </source>
</reference>
<dbReference type="Proteomes" id="UP000750711">
    <property type="component" value="Unassembled WGS sequence"/>
</dbReference>
<dbReference type="InterPro" id="IPR036621">
    <property type="entry name" value="Anticodon-bd_dom_sf"/>
</dbReference>
<evidence type="ECO:0000313" key="5">
    <source>
        <dbReference type="Proteomes" id="UP000750711"/>
    </source>
</evidence>
<dbReference type="Gene3D" id="3.40.50.800">
    <property type="entry name" value="Anticodon-binding domain"/>
    <property type="match status" value="1"/>
</dbReference>
<dbReference type="GO" id="GO:0004827">
    <property type="term" value="F:proline-tRNA ligase activity"/>
    <property type="evidence" value="ECO:0007669"/>
    <property type="project" value="UniProtKB-EC"/>
</dbReference>
<dbReference type="AlphaFoldDB" id="A0A9P8LF87"/>
<keyword evidence="2" id="KW-0648">Protein biosynthesis</keyword>
<dbReference type="GO" id="GO:0005737">
    <property type="term" value="C:cytoplasm"/>
    <property type="evidence" value="ECO:0007669"/>
    <property type="project" value="InterPro"/>
</dbReference>
<comment type="caution">
    <text evidence="4">The sequence shown here is derived from an EMBL/GenBank/DDBJ whole genome shotgun (WGS) entry which is preliminary data.</text>
</comment>
<name>A0A9P8LF87_9PEZI</name>
<proteinExistence type="predicted"/>
<sequence length="170" mass="19215">MCVRAETDKRDAYSPGFKFADWEQKGVPLRLKFGPGESEGHYVTTARWDIPGREGRGSISTAELSTAVPAFLETTQKDLYNRASEEFKSHIVQVTKWEDFVPALNTKNVVMTLHRLTEKCEDEIKDLSVKAKPDDDTPEDARVPSVGVKSLCILFPEFTMEEVEKAIFKD</sequence>
<organism evidence="4 5">
    <name type="scientific">Trichoglossum hirsutum</name>
    <dbReference type="NCBI Taxonomy" id="265104"/>
    <lineage>
        <taxon>Eukaryota</taxon>
        <taxon>Fungi</taxon>
        <taxon>Dikarya</taxon>
        <taxon>Ascomycota</taxon>
        <taxon>Pezizomycotina</taxon>
        <taxon>Geoglossomycetes</taxon>
        <taxon>Geoglossales</taxon>
        <taxon>Geoglossaceae</taxon>
        <taxon>Trichoglossum</taxon>
    </lineage>
</organism>
<dbReference type="SUPFAM" id="SSF52954">
    <property type="entry name" value="Class II aaRS ABD-related"/>
    <property type="match status" value="1"/>
</dbReference>
<dbReference type="PANTHER" id="PTHR43382:SF2">
    <property type="entry name" value="BIFUNCTIONAL GLUTAMATE_PROLINE--TRNA LIGASE"/>
    <property type="match status" value="1"/>
</dbReference>
<dbReference type="Pfam" id="PF03129">
    <property type="entry name" value="HGTP_anticodon"/>
    <property type="match status" value="1"/>
</dbReference>
<protein>
    <recommendedName>
        <fullName evidence="1">proline--tRNA ligase</fullName>
        <ecNumber evidence="1">6.1.1.15</ecNumber>
    </recommendedName>
</protein>
<evidence type="ECO:0000259" key="3">
    <source>
        <dbReference type="SMART" id="SM00946"/>
    </source>
</evidence>
<evidence type="ECO:0000256" key="2">
    <source>
        <dbReference type="ARBA" id="ARBA00022917"/>
    </source>
</evidence>
<dbReference type="GO" id="GO:0005524">
    <property type="term" value="F:ATP binding"/>
    <property type="evidence" value="ECO:0007669"/>
    <property type="project" value="InterPro"/>
</dbReference>